<dbReference type="EMBL" id="CP010802">
    <property type="protein sequence ID" value="ALC16187.1"/>
    <property type="molecule type" value="Genomic_DNA"/>
</dbReference>
<dbReference type="SUPFAM" id="SSF69047">
    <property type="entry name" value="Hypothetical protein YjbJ"/>
    <property type="match status" value="1"/>
</dbReference>
<reference evidence="1 2" key="1">
    <citation type="submission" date="2015-07" db="EMBL/GenBank/DDBJ databases">
        <title>Isolation and Genomic Characterization of a Novel Halophilic Metal-Reducing Deltaproteobacterium from the Deep Subsurface.</title>
        <authorList>
            <person name="Badalamenti J.P."/>
            <person name="Summers Z.M."/>
            <person name="Gralnick J.A."/>
            <person name="Bond D.R."/>
        </authorList>
    </citation>
    <scope>NUCLEOTIDE SEQUENCE [LARGE SCALE GENOMIC DNA]</scope>
    <source>
        <strain evidence="1 2">WTL</strain>
    </source>
</reference>
<keyword evidence="2" id="KW-1185">Reference proteome</keyword>
<dbReference type="InterPro" id="IPR036629">
    <property type="entry name" value="YjbJ_sf"/>
</dbReference>
<dbReference type="STRING" id="1603606.DSOUD_1408"/>
<dbReference type="PATRIC" id="fig|1603606.3.peg.1536"/>
<organism evidence="1 2">
    <name type="scientific">Desulfuromonas soudanensis</name>
    <dbReference type="NCBI Taxonomy" id="1603606"/>
    <lineage>
        <taxon>Bacteria</taxon>
        <taxon>Pseudomonadati</taxon>
        <taxon>Thermodesulfobacteriota</taxon>
        <taxon>Desulfuromonadia</taxon>
        <taxon>Desulfuromonadales</taxon>
        <taxon>Desulfuromonadaceae</taxon>
        <taxon>Desulfuromonas</taxon>
    </lineage>
</organism>
<name>A0A0M4DGV4_9BACT</name>
<evidence type="ECO:0000313" key="2">
    <source>
        <dbReference type="Proteomes" id="UP000057158"/>
    </source>
</evidence>
<dbReference type="Gene3D" id="1.10.1470.10">
    <property type="entry name" value="YjbJ"/>
    <property type="match status" value="1"/>
</dbReference>
<gene>
    <name evidence="1" type="ORF">DSOUD_1408</name>
</gene>
<protein>
    <submittedName>
        <fullName evidence="1">General stress protein CsbD</fullName>
    </submittedName>
</protein>
<sequence>MNAVIARGQWNQLRGGFRVGMGRLTDNSTRRFNGRMLQLMGRTQVTYGRMLATVGKRFHRLTGF</sequence>
<dbReference type="RefSeq" id="WP_053550324.1">
    <property type="nucleotide sequence ID" value="NZ_CP010802.1"/>
</dbReference>
<dbReference type="KEGG" id="des:DSOUD_1408"/>
<dbReference type="OrthoDB" id="9796058at2"/>
<proteinExistence type="predicted"/>
<accession>A0A0M4DGV4</accession>
<dbReference type="Proteomes" id="UP000057158">
    <property type="component" value="Chromosome"/>
</dbReference>
<dbReference type="AlphaFoldDB" id="A0A0M4DGV4"/>
<evidence type="ECO:0000313" key="1">
    <source>
        <dbReference type="EMBL" id="ALC16187.1"/>
    </source>
</evidence>